<keyword evidence="2" id="KW-1003">Cell membrane</keyword>
<dbReference type="RefSeq" id="WP_012992244.1">
    <property type="nucleotide sequence ID" value="NC_013894.1"/>
</dbReference>
<keyword evidence="2" id="KW-0874">Quinone</keyword>
<feature type="transmembrane region" description="Helical" evidence="2">
    <location>
        <begin position="137"/>
        <end position="158"/>
    </location>
</feature>
<accession>D3SM58</accession>
<dbReference type="EC" id="7.1.1.-" evidence="2"/>
<dbReference type="Proteomes" id="UP000002043">
    <property type="component" value="Chromosome"/>
</dbReference>
<comment type="function">
    <text evidence="2">NDH-1 shuttles electrons from NADH, via FMN and iron-sulfur (Fe-S) centers, to quinones in the respiratory chain. Couples the redox reaction to proton translocation (for every two electrons transferred, four hydrogen ions are translocated across the cytoplasmic membrane), and thus conserves the redox energy in a proton gradient.</text>
</comment>
<keyword evidence="2" id="KW-1133">Transmembrane helix</keyword>
<name>D3SM58_THEAH</name>
<dbReference type="Pfam" id="PF00499">
    <property type="entry name" value="Oxidored_q3"/>
    <property type="match status" value="1"/>
</dbReference>
<keyword evidence="2" id="KW-0520">NAD</keyword>
<keyword evidence="3" id="KW-0830">Ubiquinone</keyword>
<gene>
    <name evidence="3" type="ordered locus">Thal_1206</name>
</gene>
<comment type="similarity">
    <text evidence="1 2">Belongs to the complex I subunit 6 family.</text>
</comment>
<organism evidence="3 4">
    <name type="scientific">Thermocrinis albus (strain DSM 14484 / JCM 11386 / HI 11/12)</name>
    <dbReference type="NCBI Taxonomy" id="638303"/>
    <lineage>
        <taxon>Bacteria</taxon>
        <taxon>Pseudomonadati</taxon>
        <taxon>Aquificota</taxon>
        <taxon>Aquificia</taxon>
        <taxon>Aquificales</taxon>
        <taxon>Aquificaceae</taxon>
        <taxon>Thermocrinis</taxon>
    </lineage>
</organism>
<comment type="subcellular location">
    <subcellularLocation>
        <location evidence="2">Cell membrane</location>
        <topology evidence="2">Multi-pass membrane protein</topology>
    </subcellularLocation>
</comment>
<evidence type="ECO:0000313" key="3">
    <source>
        <dbReference type="EMBL" id="ADC89838.1"/>
    </source>
</evidence>
<evidence type="ECO:0000256" key="1">
    <source>
        <dbReference type="ARBA" id="ARBA00005698"/>
    </source>
</evidence>
<reference evidence="4" key="1">
    <citation type="journal article" date="2010" name="Stand. Genomic Sci.">
        <title>Complete genome sequence of Thermocrinis albus type strain (HI 11/12T).</title>
        <authorList>
            <person name="Wirth R."/>
            <person name="Sikorski J."/>
            <person name="Brambilla E."/>
            <person name="Misra M."/>
            <person name="Lapidus A."/>
            <person name="Copeland A."/>
            <person name="Nolan M."/>
            <person name="Lucas S."/>
            <person name="Chen F."/>
            <person name="Tice H."/>
            <person name="Cheng J.F."/>
            <person name="Han C."/>
            <person name="Detter J.C."/>
            <person name="Tapia R."/>
            <person name="Bruce D."/>
            <person name="Goodwin L."/>
            <person name="Pitluck S."/>
            <person name="Pati A."/>
            <person name="Anderson I."/>
            <person name="Ivanova N."/>
            <person name="Mavromatis K."/>
            <person name="Mikhailova N."/>
            <person name="Chen A."/>
            <person name="Palaniappan K."/>
            <person name="Bilek Y."/>
            <person name="Hader T."/>
            <person name="Land M."/>
            <person name="Hauser L."/>
            <person name="Chang Y.J."/>
            <person name="Jeffries C.D."/>
            <person name="Tindall B.J."/>
            <person name="Rohde M."/>
            <person name="Goker M."/>
            <person name="Bristow J."/>
            <person name="Eisen J.A."/>
            <person name="Markowitz V."/>
            <person name="Hugenholtz P."/>
            <person name="Kyrpides N.C."/>
            <person name="Klenk H.P."/>
        </authorList>
    </citation>
    <scope>NUCLEOTIDE SEQUENCE [LARGE SCALE GENOMIC DNA]</scope>
    <source>
        <strain evidence="4">DSM 14484 / JCM 11386 / HI 11/12</strain>
    </source>
</reference>
<dbReference type="EMBL" id="CP001931">
    <property type="protein sequence ID" value="ADC89838.1"/>
    <property type="molecule type" value="Genomic_DNA"/>
</dbReference>
<evidence type="ECO:0000256" key="2">
    <source>
        <dbReference type="RuleBase" id="RU004429"/>
    </source>
</evidence>
<keyword evidence="2" id="KW-0472">Membrane</keyword>
<keyword evidence="2" id="KW-0812">Transmembrane</keyword>
<dbReference type="GO" id="GO:0008137">
    <property type="term" value="F:NADH dehydrogenase (ubiquinone) activity"/>
    <property type="evidence" value="ECO:0007669"/>
    <property type="project" value="UniProtKB-UniRule"/>
</dbReference>
<evidence type="ECO:0000313" key="4">
    <source>
        <dbReference type="Proteomes" id="UP000002043"/>
    </source>
</evidence>
<dbReference type="PANTHER" id="PTHR33269:SF17">
    <property type="entry name" value="NADH-UBIQUINONE OXIDOREDUCTASE CHAIN 6"/>
    <property type="match status" value="1"/>
</dbReference>
<dbReference type="PANTHER" id="PTHR33269">
    <property type="entry name" value="NADH-UBIQUINONE OXIDOREDUCTASE CHAIN 6"/>
    <property type="match status" value="1"/>
</dbReference>
<dbReference type="InterPro" id="IPR042106">
    <property type="entry name" value="Nuo/plastoQ_OxRdtase_6_NuoJ"/>
</dbReference>
<dbReference type="Gene3D" id="1.20.120.1200">
    <property type="entry name" value="NADH-ubiquinone/plastoquinone oxidoreductase chain 6, subunit NuoJ"/>
    <property type="match status" value="1"/>
</dbReference>
<dbReference type="GO" id="GO:0048038">
    <property type="term" value="F:quinone binding"/>
    <property type="evidence" value="ECO:0007669"/>
    <property type="project" value="UniProtKB-UniRule"/>
</dbReference>
<dbReference type="HOGENOM" id="CLU_085957_4_0_0"/>
<keyword evidence="4" id="KW-1185">Reference proteome</keyword>
<dbReference type="eggNOG" id="COG0839">
    <property type="taxonomic scope" value="Bacteria"/>
</dbReference>
<feature type="transmembrane region" description="Helical" evidence="2">
    <location>
        <begin position="6"/>
        <end position="23"/>
    </location>
</feature>
<comment type="catalytic activity">
    <reaction evidence="2">
        <text>a quinone + NADH + 5 H(+)(in) = a quinol + NAD(+) + 4 H(+)(out)</text>
        <dbReference type="Rhea" id="RHEA:57888"/>
        <dbReference type="ChEBI" id="CHEBI:15378"/>
        <dbReference type="ChEBI" id="CHEBI:24646"/>
        <dbReference type="ChEBI" id="CHEBI:57540"/>
        <dbReference type="ChEBI" id="CHEBI:57945"/>
        <dbReference type="ChEBI" id="CHEBI:132124"/>
    </reaction>
</comment>
<feature type="transmembrane region" description="Helical" evidence="2">
    <location>
        <begin position="55"/>
        <end position="75"/>
    </location>
</feature>
<dbReference type="AlphaFoldDB" id="D3SM58"/>
<feature type="transmembrane region" description="Helical" evidence="2">
    <location>
        <begin position="30"/>
        <end position="49"/>
    </location>
</feature>
<dbReference type="GO" id="GO:0005886">
    <property type="term" value="C:plasma membrane"/>
    <property type="evidence" value="ECO:0007669"/>
    <property type="project" value="UniProtKB-SubCell"/>
</dbReference>
<dbReference type="KEGG" id="tal:Thal_1206"/>
<proteinExistence type="inferred from homology"/>
<dbReference type="STRING" id="638303.Thal_1206"/>
<dbReference type="OrthoDB" id="9814997at2"/>
<dbReference type="InterPro" id="IPR001457">
    <property type="entry name" value="NADH_UbQ/plastoQ_OxRdtase_su6"/>
</dbReference>
<sequence>MEWVIFGILSLWLILSVLGVLFLKNPVHVVLSFLSVVLATAGIFLHLGAELLAGLQLIIYAVAIVVFYVLVVTTIPWEKVKRFEGIYLREFLLAVPFFLLLVVALSYLAWSGSFATKGFPLSGDNVRDVGKVLFTSYLFPFELASVILLIAMVGAILLGRKED</sequence>
<feature type="transmembrane region" description="Helical" evidence="2">
    <location>
        <begin position="87"/>
        <end position="110"/>
    </location>
</feature>
<protein>
    <recommendedName>
        <fullName evidence="2">NADH-quinone oxidoreductase subunit J</fullName>
        <ecNumber evidence="2">7.1.1.-</ecNumber>
    </recommendedName>
</protein>